<keyword evidence="12" id="KW-0732">Signal</keyword>
<keyword evidence="6 10" id="KW-0479">Metal-binding</keyword>
<feature type="binding site" evidence="10">
    <location>
        <position position="71"/>
    </location>
    <ligand>
        <name>Ca(2+)</name>
        <dbReference type="ChEBI" id="CHEBI:29108"/>
        <label>1</label>
    </ligand>
</feature>
<feature type="domain" description="Plant heme peroxidase family profile" evidence="13">
    <location>
        <begin position="75"/>
        <end position="148"/>
    </location>
</feature>
<reference evidence="14" key="2">
    <citation type="journal article" date="2024" name="Plant">
        <title>Genomic evolution and insights into agronomic trait innovations of Sesamum species.</title>
        <authorList>
            <person name="Miao H."/>
            <person name="Wang L."/>
            <person name="Qu L."/>
            <person name="Liu H."/>
            <person name="Sun Y."/>
            <person name="Le M."/>
            <person name="Wang Q."/>
            <person name="Wei S."/>
            <person name="Zheng Y."/>
            <person name="Lin W."/>
            <person name="Duan Y."/>
            <person name="Cao H."/>
            <person name="Xiong S."/>
            <person name="Wang X."/>
            <person name="Wei L."/>
            <person name="Li C."/>
            <person name="Ma Q."/>
            <person name="Ju M."/>
            <person name="Zhao R."/>
            <person name="Li G."/>
            <person name="Mu C."/>
            <person name="Tian Q."/>
            <person name="Mei H."/>
            <person name="Zhang T."/>
            <person name="Gao T."/>
            <person name="Zhang H."/>
        </authorList>
    </citation>
    <scope>NUCLEOTIDE SEQUENCE</scope>
    <source>
        <strain evidence="14">KEN8</strain>
    </source>
</reference>
<proteinExistence type="predicted"/>
<dbReference type="GO" id="GO:0020037">
    <property type="term" value="F:heme binding"/>
    <property type="evidence" value="ECO:0007669"/>
    <property type="project" value="InterPro"/>
</dbReference>
<keyword evidence="4 14" id="KW-0575">Peroxidase</keyword>
<dbReference type="InterPro" id="IPR000823">
    <property type="entry name" value="Peroxidase_pln"/>
</dbReference>
<evidence type="ECO:0000256" key="5">
    <source>
        <dbReference type="ARBA" id="ARBA00022617"/>
    </source>
</evidence>
<evidence type="ECO:0000313" key="14">
    <source>
        <dbReference type="EMBL" id="KAL0376348.1"/>
    </source>
</evidence>
<name>A0AAW2R8T7_9LAMI</name>
<sequence>MRNMDLKMVVVILLLAFSFHGEGSSGLSFNFYDESCPQLEDMVRAGVRSLFLADPTTPAALLRLMFHDCQVQRFALSGGPGISVPLGRKDSSNPPDFRLADTLIPPADIGADGVLQLFSEKGMTVEETAPFRTRLHDMFTLVLDSQTL</sequence>
<feature type="binding site" evidence="10">
    <location>
        <position position="68"/>
    </location>
    <ligand>
        <name>Ca(2+)</name>
        <dbReference type="ChEBI" id="CHEBI:29108"/>
        <label>1</label>
    </ligand>
</feature>
<evidence type="ECO:0000256" key="1">
    <source>
        <dbReference type="ARBA" id="ARBA00000189"/>
    </source>
</evidence>
<dbReference type="SUPFAM" id="SSF48113">
    <property type="entry name" value="Heme-dependent peroxidases"/>
    <property type="match status" value="1"/>
</dbReference>
<comment type="cofactor">
    <cofactor evidence="10">
        <name>Ca(2+)</name>
        <dbReference type="ChEBI" id="CHEBI:29108"/>
    </cofactor>
    <text evidence="10">Binds 2 calcium ions per subunit.</text>
</comment>
<evidence type="ECO:0000256" key="12">
    <source>
        <dbReference type="SAM" id="SignalP"/>
    </source>
</evidence>
<reference evidence="14" key="1">
    <citation type="submission" date="2020-06" db="EMBL/GenBank/DDBJ databases">
        <authorList>
            <person name="Li T."/>
            <person name="Hu X."/>
            <person name="Zhang T."/>
            <person name="Song X."/>
            <person name="Zhang H."/>
            <person name="Dai N."/>
            <person name="Sheng W."/>
            <person name="Hou X."/>
            <person name="Wei L."/>
        </authorList>
    </citation>
    <scope>NUCLEOTIDE SEQUENCE</scope>
    <source>
        <strain evidence="14">KEN8</strain>
        <tissue evidence="14">Leaf</tissue>
    </source>
</reference>
<dbReference type="EC" id="1.11.1.7" evidence="3"/>
<comment type="catalytic activity">
    <reaction evidence="1">
        <text>2 a phenolic donor + H2O2 = 2 a phenolic radical donor + 2 H2O</text>
        <dbReference type="Rhea" id="RHEA:56136"/>
        <dbReference type="ChEBI" id="CHEBI:15377"/>
        <dbReference type="ChEBI" id="CHEBI:16240"/>
        <dbReference type="ChEBI" id="CHEBI:139520"/>
        <dbReference type="ChEBI" id="CHEBI:139521"/>
        <dbReference type="EC" id="1.11.1.7"/>
    </reaction>
</comment>
<evidence type="ECO:0000256" key="3">
    <source>
        <dbReference type="ARBA" id="ARBA00012313"/>
    </source>
</evidence>
<comment type="cofactor">
    <cofactor evidence="2">
        <name>heme b</name>
        <dbReference type="ChEBI" id="CHEBI:60344"/>
    </cofactor>
</comment>
<organism evidence="14">
    <name type="scientific">Sesamum calycinum</name>
    <dbReference type="NCBI Taxonomy" id="2727403"/>
    <lineage>
        <taxon>Eukaryota</taxon>
        <taxon>Viridiplantae</taxon>
        <taxon>Streptophyta</taxon>
        <taxon>Embryophyta</taxon>
        <taxon>Tracheophyta</taxon>
        <taxon>Spermatophyta</taxon>
        <taxon>Magnoliopsida</taxon>
        <taxon>eudicotyledons</taxon>
        <taxon>Gunneridae</taxon>
        <taxon>Pentapetalae</taxon>
        <taxon>asterids</taxon>
        <taxon>lamiids</taxon>
        <taxon>Lamiales</taxon>
        <taxon>Pedaliaceae</taxon>
        <taxon>Sesamum</taxon>
    </lineage>
</organism>
<accession>A0AAW2R8T7</accession>
<feature type="site" description="Transition state stabilizer" evidence="11">
    <location>
        <position position="63"/>
    </location>
</feature>
<evidence type="ECO:0000256" key="2">
    <source>
        <dbReference type="ARBA" id="ARBA00001970"/>
    </source>
</evidence>
<dbReference type="InterPro" id="IPR010255">
    <property type="entry name" value="Haem_peroxidase_sf"/>
</dbReference>
<keyword evidence="10" id="KW-0106">Calcium</keyword>
<comment type="caution">
    <text evidence="14">The sequence shown here is derived from an EMBL/GenBank/DDBJ whole genome shotgun (WGS) entry which is preliminary data.</text>
</comment>
<feature type="signal peptide" evidence="12">
    <location>
        <begin position="1"/>
        <end position="23"/>
    </location>
</feature>
<evidence type="ECO:0000256" key="11">
    <source>
        <dbReference type="PIRSR" id="PIRSR600823-4"/>
    </source>
</evidence>
<dbReference type="PROSITE" id="PS50873">
    <property type="entry name" value="PEROXIDASE_4"/>
    <property type="match status" value="2"/>
</dbReference>
<feature type="domain" description="Plant heme peroxidase family profile" evidence="13">
    <location>
        <begin position="26"/>
        <end position="72"/>
    </location>
</feature>
<evidence type="ECO:0000256" key="6">
    <source>
        <dbReference type="ARBA" id="ARBA00022723"/>
    </source>
</evidence>
<dbReference type="GO" id="GO:0006979">
    <property type="term" value="P:response to oxidative stress"/>
    <property type="evidence" value="ECO:0007669"/>
    <property type="project" value="InterPro"/>
</dbReference>
<evidence type="ECO:0000259" key="13">
    <source>
        <dbReference type="PROSITE" id="PS50873"/>
    </source>
</evidence>
<gene>
    <name evidence="14" type="ORF">Scaly_0752400</name>
</gene>
<keyword evidence="8" id="KW-0408">Iron</keyword>
<protein>
    <recommendedName>
        <fullName evidence="3">peroxidase</fullName>
        <ecNumber evidence="3">1.11.1.7</ecNumber>
    </recommendedName>
</protein>
<keyword evidence="5" id="KW-0349">Heme</keyword>
<keyword evidence="7" id="KW-0560">Oxidoreductase</keyword>
<dbReference type="Gene3D" id="1.10.520.10">
    <property type="match status" value="1"/>
</dbReference>
<evidence type="ECO:0000256" key="7">
    <source>
        <dbReference type="ARBA" id="ARBA00023002"/>
    </source>
</evidence>
<evidence type="ECO:0000256" key="4">
    <source>
        <dbReference type="ARBA" id="ARBA00022559"/>
    </source>
</evidence>
<dbReference type="InterPro" id="IPR002016">
    <property type="entry name" value="Haem_peroxidase"/>
</dbReference>
<dbReference type="PANTHER" id="PTHR31517:SF81">
    <property type="entry name" value="PEROXIDASE"/>
    <property type="match status" value="1"/>
</dbReference>
<dbReference type="PANTHER" id="PTHR31517">
    <property type="match status" value="1"/>
</dbReference>
<dbReference type="EMBL" id="JACGWM010000004">
    <property type="protein sequence ID" value="KAL0376348.1"/>
    <property type="molecule type" value="Genomic_DNA"/>
</dbReference>
<evidence type="ECO:0000256" key="8">
    <source>
        <dbReference type="ARBA" id="ARBA00023004"/>
    </source>
</evidence>
<evidence type="ECO:0000256" key="10">
    <source>
        <dbReference type="PIRSR" id="PIRSR600823-3"/>
    </source>
</evidence>
<feature type="active site" description="Proton acceptor" evidence="9">
    <location>
        <position position="67"/>
    </location>
</feature>
<dbReference type="GO" id="GO:0140825">
    <property type="term" value="F:lactoperoxidase activity"/>
    <property type="evidence" value="ECO:0007669"/>
    <property type="project" value="UniProtKB-EC"/>
</dbReference>
<dbReference type="GO" id="GO:0046872">
    <property type="term" value="F:metal ion binding"/>
    <property type="evidence" value="ECO:0007669"/>
    <property type="project" value="UniProtKB-KW"/>
</dbReference>
<dbReference type="AlphaFoldDB" id="A0AAW2R8T7"/>
<evidence type="ECO:0000256" key="9">
    <source>
        <dbReference type="PIRSR" id="PIRSR600823-1"/>
    </source>
</evidence>
<feature type="chain" id="PRO_5044002585" description="peroxidase" evidence="12">
    <location>
        <begin position="24"/>
        <end position="148"/>
    </location>
</feature>